<proteinExistence type="predicted"/>
<keyword evidence="2" id="KW-1185">Reference proteome</keyword>
<dbReference type="Proteomes" id="UP000433309">
    <property type="component" value="Unassembled WGS sequence"/>
</dbReference>
<organism evidence="1 2">
    <name type="scientific">Duganella guangzhouensis</name>
    <dbReference type="NCBI Taxonomy" id="2666084"/>
    <lineage>
        <taxon>Bacteria</taxon>
        <taxon>Pseudomonadati</taxon>
        <taxon>Pseudomonadota</taxon>
        <taxon>Betaproteobacteria</taxon>
        <taxon>Burkholderiales</taxon>
        <taxon>Oxalobacteraceae</taxon>
        <taxon>Telluria group</taxon>
        <taxon>Duganella</taxon>
    </lineage>
</organism>
<sequence length="331" mass="38189">MKKQTLVIYHYFEKDRSYIENFFHFLAFGYSAELDYLIVIAGGHSVNLPQLENVRYLYTENKNNDFGGYCHAIKTAIDLHAYEYYVFVNSSVRGPYTAAYSKTCWTNYFLDQLKADPEVGLIGSTINVLSPDSPDSIGYGQKYGGQAPYSHVQTMCYAMPQAVLIYLHDSGFYDVEAELSKTAVIRDYEIRLSQAVLGQGWNIRSLLPEYNHIDYRLKHTNINPVSAHGDANCNFGYFGRTPHPFEVIFMKVNRNMLSMDYLDRLSYSIYTNSRPHEALFQNSSFCLYMQSLEDAAASRLKVDFHEQKKWIHKLIPKPLRPMSRRLFPSLA</sequence>
<protein>
    <submittedName>
        <fullName evidence="1">Uncharacterized protein</fullName>
    </submittedName>
</protein>
<evidence type="ECO:0000313" key="1">
    <source>
        <dbReference type="EMBL" id="MRW89560.1"/>
    </source>
</evidence>
<accession>A0A6I2KVS2</accession>
<gene>
    <name evidence="1" type="ORF">GJ699_06150</name>
</gene>
<reference evidence="1 2" key="1">
    <citation type="submission" date="2019-11" db="EMBL/GenBank/DDBJ databases">
        <title>Novel species isolated from a subtropical stream in China.</title>
        <authorList>
            <person name="Lu H."/>
        </authorList>
    </citation>
    <scope>NUCLEOTIDE SEQUENCE [LARGE SCALE GENOMIC DNA]</scope>
    <source>
        <strain evidence="1 2">FT80W</strain>
    </source>
</reference>
<dbReference type="RefSeq" id="WP_154374197.1">
    <property type="nucleotide sequence ID" value="NZ_WKJK01000003.1"/>
</dbReference>
<dbReference type="AlphaFoldDB" id="A0A6I2KVS2"/>
<comment type="caution">
    <text evidence="1">The sequence shown here is derived from an EMBL/GenBank/DDBJ whole genome shotgun (WGS) entry which is preliminary data.</text>
</comment>
<name>A0A6I2KVS2_9BURK</name>
<dbReference type="EMBL" id="WKJK01000003">
    <property type="protein sequence ID" value="MRW89560.1"/>
    <property type="molecule type" value="Genomic_DNA"/>
</dbReference>
<evidence type="ECO:0000313" key="2">
    <source>
        <dbReference type="Proteomes" id="UP000433309"/>
    </source>
</evidence>